<keyword evidence="4" id="KW-0804">Transcription</keyword>
<dbReference type="EMBL" id="NEDP02001979">
    <property type="protein sequence ID" value="OWF52080.1"/>
    <property type="molecule type" value="Genomic_DNA"/>
</dbReference>
<protein>
    <submittedName>
        <fullName evidence="9">Transcription factor HES-1</fullName>
    </submittedName>
</protein>
<evidence type="ECO:0000259" key="7">
    <source>
        <dbReference type="PROSITE" id="PS50888"/>
    </source>
</evidence>
<dbReference type="GO" id="GO:0006355">
    <property type="term" value="P:regulation of DNA-templated transcription"/>
    <property type="evidence" value="ECO:0007669"/>
    <property type="project" value="InterPro"/>
</dbReference>
<evidence type="ECO:0000256" key="3">
    <source>
        <dbReference type="ARBA" id="ARBA00023125"/>
    </source>
</evidence>
<dbReference type="Gene3D" id="4.10.280.10">
    <property type="entry name" value="Helix-loop-helix DNA-binding domain"/>
    <property type="match status" value="1"/>
</dbReference>
<evidence type="ECO:0000256" key="1">
    <source>
        <dbReference type="ARBA" id="ARBA00004123"/>
    </source>
</evidence>
<feature type="region of interest" description="Disordered" evidence="6">
    <location>
        <begin position="252"/>
        <end position="305"/>
    </location>
</feature>
<dbReference type="PANTHER" id="PTHR10985">
    <property type="entry name" value="BASIC HELIX-LOOP-HELIX TRANSCRIPTION FACTOR, HES-RELATED"/>
    <property type="match status" value="1"/>
</dbReference>
<reference evidence="9 10" key="1">
    <citation type="journal article" date="2017" name="Nat. Ecol. Evol.">
        <title>Scallop genome provides insights into evolution of bilaterian karyotype and development.</title>
        <authorList>
            <person name="Wang S."/>
            <person name="Zhang J."/>
            <person name="Jiao W."/>
            <person name="Li J."/>
            <person name="Xun X."/>
            <person name="Sun Y."/>
            <person name="Guo X."/>
            <person name="Huan P."/>
            <person name="Dong B."/>
            <person name="Zhang L."/>
            <person name="Hu X."/>
            <person name="Sun X."/>
            <person name="Wang J."/>
            <person name="Zhao C."/>
            <person name="Wang Y."/>
            <person name="Wang D."/>
            <person name="Huang X."/>
            <person name="Wang R."/>
            <person name="Lv J."/>
            <person name="Li Y."/>
            <person name="Zhang Z."/>
            <person name="Liu B."/>
            <person name="Lu W."/>
            <person name="Hui Y."/>
            <person name="Liang J."/>
            <person name="Zhou Z."/>
            <person name="Hou R."/>
            <person name="Li X."/>
            <person name="Liu Y."/>
            <person name="Li H."/>
            <person name="Ning X."/>
            <person name="Lin Y."/>
            <person name="Zhao L."/>
            <person name="Xing Q."/>
            <person name="Dou J."/>
            <person name="Li Y."/>
            <person name="Mao J."/>
            <person name="Guo H."/>
            <person name="Dou H."/>
            <person name="Li T."/>
            <person name="Mu C."/>
            <person name="Jiang W."/>
            <person name="Fu Q."/>
            <person name="Fu X."/>
            <person name="Miao Y."/>
            <person name="Liu J."/>
            <person name="Yu Q."/>
            <person name="Li R."/>
            <person name="Liao H."/>
            <person name="Li X."/>
            <person name="Kong Y."/>
            <person name="Jiang Z."/>
            <person name="Chourrout D."/>
            <person name="Li R."/>
            <person name="Bao Z."/>
        </authorList>
    </citation>
    <scope>NUCLEOTIDE SEQUENCE [LARGE SCALE GENOMIC DNA]</scope>
    <source>
        <strain evidence="9 10">PY_sf001</strain>
    </source>
</reference>
<sequence>MSSDSEMYTPKKDDSLRKINKPMMEKKRRARINHCLTQLKSLVLEAMKRDSAQISKLEKADILEMTVNYLRNTQHQQQQCVDSTTDMRRNKYRTGFNECATEVMRYLGNEEGATPDVKSRLSDHLTRCVRVMNSRLTESRTEGNEYNSRTYGEGLSIDIPVSGSNMGSIPNQNSVYLLKTQNANATMSYRGQQSVYTTGQMTFSESLSHYQINKDNSMMNVSPVRQGQGVNVTSGLSQYQINKENSMMNVSPARQGQGNNVTSGQQHIQHPGYLNGSMNSGRSTPTGNDNMDQLNNNNEAVWRPW</sequence>
<name>A0A210QTP1_MIZYE</name>
<dbReference type="PROSITE" id="PS50888">
    <property type="entry name" value="BHLH"/>
    <property type="match status" value="1"/>
</dbReference>
<dbReference type="InterPro" id="IPR003650">
    <property type="entry name" value="Orange_dom"/>
</dbReference>
<feature type="compositionally biased region" description="Low complexity" evidence="6">
    <location>
        <begin position="288"/>
        <end position="298"/>
    </location>
</feature>
<evidence type="ECO:0000256" key="2">
    <source>
        <dbReference type="ARBA" id="ARBA00023015"/>
    </source>
</evidence>
<dbReference type="AlphaFoldDB" id="A0A210QTP1"/>
<dbReference type="PROSITE" id="PS51054">
    <property type="entry name" value="ORANGE"/>
    <property type="match status" value="1"/>
</dbReference>
<dbReference type="SUPFAM" id="SSF47459">
    <property type="entry name" value="HLH, helix-loop-helix DNA-binding domain"/>
    <property type="match status" value="1"/>
</dbReference>
<evidence type="ECO:0000313" key="10">
    <source>
        <dbReference type="Proteomes" id="UP000242188"/>
    </source>
</evidence>
<organism evidence="9 10">
    <name type="scientific">Mizuhopecten yessoensis</name>
    <name type="common">Japanese scallop</name>
    <name type="synonym">Patinopecten yessoensis</name>
    <dbReference type="NCBI Taxonomy" id="6573"/>
    <lineage>
        <taxon>Eukaryota</taxon>
        <taxon>Metazoa</taxon>
        <taxon>Spiralia</taxon>
        <taxon>Lophotrochozoa</taxon>
        <taxon>Mollusca</taxon>
        <taxon>Bivalvia</taxon>
        <taxon>Autobranchia</taxon>
        <taxon>Pteriomorphia</taxon>
        <taxon>Pectinida</taxon>
        <taxon>Pectinoidea</taxon>
        <taxon>Pectinidae</taxon>
        <taxon>Mizuhopecten</taxon>
    </lineage>
</organism>
<keyword evidence="2" id="KW-0805">Transcription regulation</keyword>
<gene>
    <name evidence="9" type="ORF">KP79_PYT21270</name>
</gene>
<dbReference type="SUPFAM" id="SSF158457">
    <property type="entry name" value="Orange domain-like"/>
    <property type="match status" value="1"/>
</dbReference>
<evidence type="ECO:0000313" key="9">
    <source>
        <dbReference type="EMBL" id="OWF52080.1"/>
    </source>
</evidence>
<evidence type="ECO:0000256" key="4">
    <source>
        <dbReference type="ARBA" id="ARBA00023163"/>
    </source>
</evidence>
<dbReference type="InterPro" id="IPR036638">
    <property type="entry name" value="HLH_DNA-bd_sf"/>
</dbReference>
<dbReference type="InterPro" id="IPR011598">
    <property type="entry name" value="bHLH_dom"/>
</dbReference>
<accession>A0A210QTP1</accession>
<feature type="compositionally biased region" description="Polar residues" evidence="6">
    <location>
        <begin position="252"/>
        <end position="268"/>
    </location>
</feature>
<evidence type="ECO:0000256" key="5">
    <source>
        <dbReference type="ARBA" id="ARBA00023242"/>
    </source>
</evidence>
<dbReference type="STRING" id="6573.A0A210QTP1"/>
<dbReference type="Gene3D" id="6.10.250.980">
    <property type="match status" value="1"/>
</dbReference>
<feature type="compositionally biased region" description="Polar residues" evidence="6">
    <location>
        <begin position="276"/>
        <end position="287"/>
    </location>
</feature>
<dbReference type="Proteomes" id="UP000242188">
    <property type="component" value="Unassembled WGS sequence"/>
</dbReference>
<dbReference type="InterPro" id="IPR050370">
    <property type="entry name" value="HES_HEY"/>
</dbReference>
<dbReference type="Pfam" id="PF00010">
    <property type="entry name" value="HLH"/>
    <property type="match status" value="1"/>
</dbReference>
<comment type="caution">
    <text evidence="9">The sequence shown here is derived from an EMBL/GenBank/DDBJ whole genome shotgun (WGS) entry which is preliminary data.</text>
</comment>
<dbReference type="GO" id="GO:0005634">
    <property type="term" value="C:nucleus"/>
    <property type="evidence" value="ECO:0007669"/>
    <property type="project" value="UniProtKB-SubCell"/>
</dbReference>
<keyword evidence="10" id="KW-1185">Reference proteome</keyword>
<comment type="subcellular location">
    <subcellularLocation>
        <location evidence="1">Nucleus</location>
    </subcellularLocation>
</comment>
<evidence type="ECO:0000259" key="8">
    <source>
        <dbReference type="PROSITE" id="PS51054"/>
    </source>
</evidence>
<dbReference type="SMART" id="SM00353">
    <property type="entry name" value="HLH"/>
    <property type="match status" value="1"/>
</dbReference>
<evidence type="ECO:0000256" key="6">
    <source>
        <dbReference type="SAM" id="MobiDB-lite"/>
    </source>
</evidence>
<dbReference type="FunFam" id="4.10.280.10:FF:000009">
    <property type="entry name" value="Transcription factor HES-1"/>
    <property type="match status" value="1"/>
</dbReference>
<keyword evidence="3" id="KW-0238">DNA-binding</keyword>
<keyword evidence="5" id="KW-0539">Nucleus</keyword>
<dbReference type="GO" id="GO:0003677">
    <property type="term" value="F:DNA binding"/>
    <property type="evidence" value="ECO:0007669"/>
    <property type="project" value="UniProtKB-KW"/>
</dbReference>
<feature type="domain" description="Orange" evidence="8">
    <location>
        <begin position="92"/>
        <end position="125"/>
    </location>
</feature>
<dbReference type="CDD" id="cd11410">
    <property type="entry name" value="bHLH_O_HES"/>
    <property type="match status" value="1"/>
</dbReference>
<dbReference type="SMART" id="SM00511">
    <property type="entry name" value="ORANGE"/>
    <property type="match status" value="1"/>
</dbReference>
<dbReference type="GO" id="GO:0046983">
    <property type="term" value="F:protein dimerization activity"/>
    <property type="evidence" value="ECO:0007669"/>
    <property type="project" value="InterPro"/>
</dbReference>
<proteinExistence type="predicted"/>
<feature type="domain" description="BHLH" evidence="7">
    <location>
        <begin position="16"/>
        <end position="73"/>
    </location>
</feature>
<dbReference type="OrthoDB" id="6085656at2759"/>
<dbReference type="Pfam" id="PF07527">
    <property type="entry name" value="Hairy_orange"/>
    <property type="match status" value="1"/>
</dbReference>